<reference evidence="11" key="1">
    <citation type="submission" date="2016-04" db="UniProtKB">
        <authorList>
            <consortium name="WormBaseParasite"/>
        </authorList>
    </citation>
    <scope>IDENTIFICATION</scope>
</reference>
<dbReference type="GO" id="GO:0045053">
    <property type="term" value="P:protein retention in Golgi apparatus"/>
    <property type="evidence" value="ECO:0007669"/>
    <property type="project" value="TreeGrafter"/>
</dbReference>
<evidence type="ECO:0000259" key="7">
    <source>
        <dbReference type="Pfam" id="PF25036"/>
    </source>
</evidence>
<dbReference type="WBParaSite" id="TASK_0000664901-mRNA-1">
    <property type="protein sequence ID" value="TASK_0000664901-mRNA-1"/>
    <property type="gene ID" value="TASK_0000664901"/>
</dbReference>
<dbReference type="InterPro" id="IPR056747">
    <property type="entry name" value="VPS13-like_M"/>
</dbReference>
<feature type="domain" description="Intermembrane lipid transfer protein VPS13-like C-terminal" evidence="8">
    <location>
        <begin position="3227"/>
        <end position="3326"/>
    </location>
</feature>
<dbReference type="Proteomes" id="UP000282613">
    <property type="component" value="Unassembled WGS sequence"/>
</dbReference>
<feature type="domain" description="Vacuolar protein sorting-associated protein 13 VPS13 adaptor binding" evidence="7">
    <location>
        <begin position="2070"/>
        <end position="2595"/>
    </location>
</feature>
<dbReference type="EMBL" id="UYRS01018522">
    <property type="protein sequence ID" value="VDK37090.1"/>
    <property type="molecule type" value="Genomic_DNA"/>
</dbReference>
<evidence type="ECO:0000256" key="2">
    <source>
        <dbReference type="ARBA" id="ARBA00022448"/>
    </source>
</evidence>
<feature type="compositionally biased region" description="Polar residues" evidence="4">
    <location>
        <begin position="1647"/>
        <end position="1658"/>
    </location>
</feature>
<proteinExistence type="inferred from homology"/>
<keyword evidence="10" id="KW-1185">Reference proteome</keyword>
<reference evidence="9 10" key="2">
    <citation type="submission" date="2018-11" db="EMBL/GenBank/DDBJ databases">
        <authorList>
            <consortium name="Pathogen Informatics"/>
        </authorList>
    </citation>
    <scope>NUCLEOTIDE SEQUENCE [LARGE SCALE GENOMIC DNA]</scope>
</reference>
<dbReference type="InterPro" id="IPR056748">
    <property type="entry name" value="VPS13-like_C"/>
</dbReference>
<sequence length="3355" mass="373575">MVFETLVADLLNRYLGNYLETLNASQLRLGLLSGNVSLENVDVRATAFDDFEIPTCNSSGEPVVLSNDSSKEFFKLAELDSLAVYWNHDTKLYACLPTGLLRNIMSSSVASSERTVVDIDYILRPISFNALLHVHMQPERVQFTVPQVGVDIKFEEIEIEFHHQQYVGLVLLLDSVDRLMLRNKFWKYKSLIESKNFPRASYHGCINIYRWLFAYTAVLEEVVRRRSKMWSWNHIQEHRRMVREYTDLWTKRLLKESLTSEQEAKLEYFEDELDVMNLTLARQHAEVQATKSRAAKESSRHDSGGWFSWFLGRSSPVSSATTGGTLAACSRGDSSQVMQRVQQEMTPEEKAKLYAALNYSEGMGHSTYPPEYVSTAVEFSLGGLAIMLANNDLNWLLYPPADLISRYCYKFVLPSPCSFSMRLAGFEVVGPRNASTDIAPILISSTATGESLLSVDFSKNPIDRTADQCLFIAAAPLQVTYDADTVNKIVDFFKLPAGLRLDEISSSVMPSLDEMKAMTTTGLRHLLSRRTCLDLRVNIQPSCFLLPEHGTYIEGCRLIMVDFGSVTLRSMLAHPDLPQSETTSDQSSAASRASSALVGRAQSDERYKQLLQANYEQLLFEAYDQFEIILSATQIILVQKGDNWSELRSLADTPGHVLKPLSVKLVLRQCVAPPEFGLPQFQVDGRLPLLGIDFTDKVLEALCDIIAHVPLPETDPSQRIPTDPDTLLKDVKFFDAKTEDLLPGQLKAAHVLRMAETVLTPPSPEPDQADDESDVFFDSYETPEACSSCAAQSPSRKPLANLVMICASFLVEEVRIRMFEQATSGDISDPSAPMLKFTISEIGADFTLRKWDQELNAHVNHLSLKAPRFKEYGSVNEVCLVDTLSRSDDQTTQGSEHLFTAHLLIADKGSPDFATKYANTRHNLICEFRVLKVHLHQEALVSLLSFFTDLAKILAKDPKMDAMDGKNQKALEWANRLGDTEASERLQTSSLMTPHEARLSAAKTTPVDAVSGVLARRSERRDIRLDAVSEAAKMGRCLMIPEVNATQWKIQLTLDKVQVFFCSSEMRLMAFSMRGMRVDLRMTYLTTEIAMALSDICISDLNESSLYRQILWIEPGANVFLMQTVLYHRGTKGLDDQYDPEKMDVAVNLQFGKAHVIMLYWFLRRVVNFMNSFKDATEYAIEKASEVTDAAKTQVKEAVNQPLPPRLALSVNVEAPVIYMPQNSTSRTALVFDLGRISIKNHFEVIPKPVLSKGDPIDVLMMDYMSVRLEDFKMSAAILVDGGVEIDRNVIQPINLSLNMNRKVFPSKGDGVPQFDISGALESIRFSITYGDYKLINEVFLDNFEEADSLMGPLPTSNPTDLATSENPAVFTELTAQKIADVSTSDSLDSRLEKSVSWTFVLKQLEIELFRGTDESQNWNKEIHASRRLGVFTCTELFLEGNSFDDTSSNMTARLKDISLIDTRPHSDEHITNILSQTGDSQGQMSNFIEVFYYSDNQSNQTLTVNVCSIMVCASLDYFMILSKFFTEGAHHSNRPAAKANPPPSQKTSVTKRRQTQHTTVSQNPSTLRIKTNIADPEIVLPEDMSNPNCNAILVTVVTPTSVSFYARQPVADALHGTINMESLLINVNAPIIRSISKIMNQLTESTMDVSPTPQTVGDSRHGKTLGDDGTEDFWSIRPVRASDIPIPMGQIDYDDSTSEGAEGCDVAEVLMKVDEERIEKILVRIDYVCLSMESQIGNKQVPMLLMEAHVDGEMKSPSTALGVSLNLELTVSYYNDHVNEWEQLLETLPAEGNRLWSLQMEYHSAEQESLYTKKDWQELSTLQNSGRLLTFISQDNLEITISKTALDSFEEAYVSPKTVIPLRESVEIKAPYMLRNQTGLRLLVVVDGQRLHTTDEPISAKSVPSLSHGAAQQKIGLVGHVLEAGQSLGLYDVYMNKIVTVAIAAEWTVIADIVCVMYLYKNQPQRLILSIAATRLLNVTLGYRISFYDLFEFQPTVQYLRSAPLAPPRSINIGLAPKSPNLINDWGTFASQTAALKIHRTANYIVSAASINDDEKSQPVVATISAFLGQKTLFLQSTLQVVNETPQAIRIFSLLSSPIVSDTAARTQLLGVIAGGGSYSLPVEVVTNSEITGIRMCPDLDGAAPSTDVIYWPPKVCPQTAKCENRGDTCIYLLPRFDSGGEGEWPVQEVGCSVPLKAETGAGAAFYNYTITMERRFPEGRDGHPVFLQPSTSITTEPVAYNMVIRAPASLHNHLPVPITFYLCDTSSSIEPGHTAVLSSVKSSGFSVSINFIYDEKDYLGGINISSKTEEMSLLPCESHDGDDVSLLNLGLRCSRRLGHTDLTVYCPYWLINKTGLSLTYKDQNELEFHHPAGFSDVFLFSVTSRTALPQHKIVMRTEDSLWSSKFSLDTVGSWGRVHCEGKLGRSYEIGVKINLSASGLTKIITFMPYFMIVNKTPMTVECAQVRDLGRNILDTWVAIEAGDVKPFWPATGDTQKMLMTCRVDQKAITDYFPLYESNTVLLKLPNPYIGLYTDVQTTDEATVINLQLYKEGMALVHIINDMDGGRDVHFYQKSTGITHTLKSGHQMFYTWDDASKPRQFFAFVDSSQQTRQVEITTDSYETFVSGNANIHVVSFLSKLQRTLLFTNDPIVANLTAKSGELESVTDRISLVLQSVGISLVANQLRKEVCYISIRSSDVIWNKMRRGNRLKPLKPDVSEALEDLYNTFLNRVAQNQEFPKRVTLPDSIRPTTTVDLNQMVMLEPENCTLQRTFEPGMQLQYRASANQIQIHAKIFRVQVDSQRLDATFPVVFAPFPQPASVVVDSGPKALVEVFTVICRTTDEEVYRFKRLECLIQEMQFRLDQGFLNDMIDFFAGSVTIQDELVGFLADQKLTSGTLVDAPVVKDVLQTGRESIIDYIHISPIKMHVSFSLLGSSQESQPSALHSDVLKLFLQSLGVALTDVQDVIFKLGYFERRGKIMSFSKILTEMGRYYAHQAIKQTYVLILGLDVIGNPFGVIRGMAQGVEDLFYEPVKGAVVGTEEFAEGIALGVKSLFGHTVGGAAGAMSRITGTLGKGVAALTLDDEYKRRRREEMTRTPDNLGAGMARGGKGLIMASTLSPHTSIRCHLVATTLDFLSGFLDWKKRTSNLAHFFASICQGVVGGVTGIITQPISGARKEGVEGFFKGLGKGLIGTVARPVSGMVDFASSSFEGIRRATSTSKDVLPIRPSRFIHLDGVIRPYDRNEAEGNIILNRLRDRSASEEYIFHIPLRRQKGVCILTTERILIVTINEILGSCTIDWQAKLSQLSGPQHKYEYGLELSLGKVSKTKPFGGAPNVKQIECAPDNALVRVLYS</sequence>
<feature type="domain" description="Chorein N-terminal" evidence="5">
    <location>
        <begin position="51"/>
        <end position="714"/>
    </location>
</feature>
<dbReference type="PANTHER" id="PTHR16166:SF93">
    <property type="entry name" value="INTERMEMBRANE LIPID TRANSFER PROTEIN VPS13"/>
    <property type="match status" value="1"/>
</dbReference>
<gene>
    <name evidence="9" type="ORF">TASK_LOCUS6650</name>
</gene>
<dbReference type="InterPro" id="IPR009543">
    <property type="entry name" value="VPS13_VAB"/>
</dbReference>
<evidence type="ECO:0000256" key="4">
    <source>
        <dbReference type="SAM" id="MobiDB-lite"/>
    </source>
</evidence>
<dbReference type="PANTHER" id="PTHR16166">
    <property type="entry name" value="VACUOLAR PROTEIN SORTING-ASSOCIATED PROTEIN VPS13"/>
    <property type="match status" value="1"/>
</dbReference>
<dbReference type="InterPro" id="IPR026854">
    <property type="entry name" value="VPS13_N"/>
</dbReference>
<evidence type="ECO:0000256" key="1">
    <source>
        <dbReference type="ARBA" id="ARBA00006545"/>
    </source>
</evidence>
<evidence type="ECO:0000313" key="10">
    <source>
        <dbReference type="Proteomes" id="UP000282613"/>
    </source>
</evidence>
<evidence type="ECO:0000259" key="8">
    <source>
        <dbReference type="Pfam" id="PF25037"/>
    </source>
</evidence>
<evidence type="ECO:0000256" key="3">
    <source>
        <dbReference type="ARBA" id="ARBA00023055"/>
    </source>
</evidence>
<feature type="region of interest" description="Disordered" evidence="4">
    <location>
        <begin position="1647"/>
        <end position="1669"/>
    </location>
</feature>
<feature type="region of interest" description="Disordered" evidence="4">
    <location>
        <begin position="577"/>
        <end position="597"/>
    </location>
</feature>
<protein>
    <submittedName>
        <fullName evidence="11">VPS13_mid_rpt domain-containing protein</fullName>
    </submittedName>
</protein>
<dbReference type="STRING" id="60517.A0A0R3W8G5"/>
<name>A0A0R3W8G5_TAEAS</name>
<evidence type="ECO:0000259" key="6">
    <source>
        <dbReference type="Pfam" id="PF25033"/>
    </source>
</evidence>
<organism evidence="11">
    <name type="scientific">Taenia asiatica</name>
    <name type="common">Asian tapeworm</name>
    <dbReference type="NCBI Taxonomy" id="60517"/>
    <lineage>
        <taxon>Eukaryota</taxon>
        <taxon>Metazoa</taxon>
        <taxon>Spiralia</taxon>
        <taxon>Lophotrochozoa</taxon>
        <taxon>Platyhelminthes</taxon>
        <taxon>Cestoda</taxon>
        <taxon>Eucestoda</taxon>
        <taxon>Cyclophyllidea</taxon>
        <taxon>Taeniidae</taxon>
        <taxon>Taenia</taxon>
    </lineage>
</organism>
<dbReference type="InterPro" id="IPR026847">
    <property type="entry name" value="VPS13"/>
</dbReference>
<dbReference type="Pfam" id="PF25037">
    <property type="entry name" value="VPS13_C"/>
    <property type="match status" value="1"/>
</dbReference>
<dbReference type="OrthoDB" id="428159at2759"/>
<keyword evidence="2" id="KW-0813">Transport</keyword>
<evidence type="ECO:0000313" key="11">
    <source>
        <dbReference type="WBParaSite" id="TASK_0000664901-mRNA-1"/>
    </source>
</evidence>
<comment type="similarity">
    <text evidence="1">Belongs to the VPS13 family.</text>
</comment>
<dbReference type="GO" id="GO:0006869">
    <property type="term" value="P:lipid transport"/>
    <property type="evidence" value="ECO:0007669"/>
    <property type="project" value="UniProtKB-KW"/>
</dbReference>
<evidence type="ECO:0000313" key="9">
    <source>
        <dbReference type="EMBL" id="VDK37090.1"/>
    </source>
</evidence>
<accession>A0A0R3W8G5</accession>
<dbReference type="Pfam" id="PF12624">
    <property type="entry name" value="VPS13_N"/>
    <property type="match status" value="1"/>
</dbReference>
<feature type="domain" description="VPS13-like middle region" evidence="6">
    <location>
        <begin position="1060"/>
        <end position="1598"/>
    </location>
</feature>
<feature type="region of interest" description="Disordered" evidence="4">
    <location>
        <begin position="1533"/>
        <end position="1566"/>
    </location>
</feature>
<dbReference type="GO" id="GO:0006623">
    <property type="term" value="P:protein targeting to vacuole"/>
    <property type="evidence" value="ECO:0007669"/>
    <property type="project" value="TreeGrafter"/>
</dbReference>
<dbReference type="Pfam" id="PF25033">
    <property type="entry name" value="VPS13_M"/>
    <property type="match status" value="1"/>
</dbReference>
<feature type="compositionally biased region" description="Low complexity" evidence="4">
    <location>
        <begin position="587"/>
        <end position="596"/>
    </location>
</feature>
<evidence type="ECO:0000259" key="5">
    <source>
        <dbReference type="Pfam" id="PF12624"/>
    </source>
</evidence>
<keyword evidence="3" id="KW-0445">Lipid transport</keyword>
<dbReference type="Pfam" id="PF25036">
    <property type="entry name" value="VPS13_VAB"/>
    <property type="match status" value="1"/>
</dbReference>
<feature type="compositionally biased region" description="Polar residues" evidence="4">
    <location>
        <begin position="1557"/>
        <end position="1566"/>
    </location>
</feature>